<name>A0A4Y3QVR9_STRCI</name>
<keyword evidence="2" id="KW-1185">Reference proteome</keyword>
<evidence type="ECO:0008006" key="3">
    <source>
        <dbReference type="Google" id="ProtNLM"/>
    </source>
</evidence>
<evidence type="ECO:0000313" key="2">
    <source>
        <dbReference type="Proteomes" id="UP000319210"/>
    </source>
</evidence>
<proteinExistence type="predicted"/>
<dbReference type="AlphaFoldDB" id="A0A4Y3QVR9"/>
<dbReference type="EMBL" id="BJMM01000007">
    <property type="protein sequence ID" value="GEB49341.1"/>
    <property type="molecule type" value="Genomic_DNA"/>
</dbReference>
<protein>
    <recommendedName>
        <fullName evidence="3">DUF3168 domain-containing protein</fullName>
    </recommendedName>
</protein>
<reference evidence="1 2" key="1">
    <citation type="submission" date="2019-06" db="EMBL/GenBank/DDBJ databases">
        <title>Whole genome shotgun sequence of Streptomyces cacaoi subsp. cacaoi NBRC 12748.</title>
        <authorList>
            <person name="Hosoyama A."/>
            <person name="Uohara A."/>
            <person name="Ohji S."/>
            <person name="Ichikawa N."/>
        </authorList>
    </citation>
    <scope>NUCLEOTIDE SEQUENCE [LARGE SCALE GENOMIC DNA]</scope>
    <source>
        <strain evidence="1 2">NBRC 12748</strain>
    </source>
</reference>
<accession>A0A4Y3QVR9</accession>
<dbReference type="Proteomes" id="UP000319210">
    <property type="component" value="Unassembled WGS sequence"/>
</dbReference>
<sequence>MQLSDCVDEDVEAVFGMIGAVYPSDWETGATRQGHREVCVWTTQFDMAPDSPPAQPVELAQDVAAELQGAPRAVRKLQAVLGDAFHVSEEMVVAGDQELQVQLRLRNR</sequence>
<evidence type="ECO:0000313" key="1">
    <source>
        <dbReference type="EMBL" id="GEB49341.1"/>
    </source>
</evidence>
<gene>
    <name evidence="1" type="ORF">SCA03_18920</name>
</gene>
<comment type="caution">
    <text evidence="1">The sequence shown here is derived from an EMBL/GenBank/DDBJ whole genome shotgun (WGS) entry which is preliminary data.</text>
</comment>
<organism evidence="1 2">
    <name type="scientific">Streptomyces cacaoi</name>
    <dbReference type="NCBI Taxonomy" id="1898"/>
    <lineage>
        <taxon>Bacteria</taxon>
        <taxon>Bacillati</taxon>
        <taxon>Actinomycetota</taxon>
        <taxon>Actinomycetes</taxon>
        <taxon>Kitasatosporales</taxon>
        <taxon>Streptomycetaceae</taxon>
        <taxon>Streptomyces</taxon>
    </lineage>
</organism>